<keyword evidence="4" id="KW-0067">ATP-binding</keyword>
<dbReference type="Proteomes" id="UP000008311">
    <property type="component" value="Unassembled WGS sequence"/>
</dbReference>
<dbReference type="OrthoDB" id="2018467at2759"/>
<evidence type="ECO:0000256" key="4">
    <source>
        <dbReference type="ARBA" id="ARBA00022840"/>
    </source>
</evidence>
<keyword evidence="9" id="KW-0378">Hydrolase</keyword>
<dbReference type="EC" id="3.1.3.16" evidence="9"/>
<dbReference type="FunFam" id="3.40.50.300:FF:001091">
    <property type="entry name" value="Probable disease resistance protein At1g61300"/>
    <property type="match status" value="1"/>
</dbReference>
<dbReference type="EMBL" id="EQ974146">
    <property type="protein sequence ID" value="EEF32769.1"/>
    <property type="molecule type" value="Genomic_DNA"/>
</dbReference>
<dbReference type="PANTHER" id="PTHR36766">
    <property type="entry name" value="PLANT BROAD-SPECTRUM MILDEW RESISTANCE PROTEIN RPW8"/>
    <property type="match status" value="1"/>
</dbReference>
<dbReference type="KEGG" id="rcu:8260632"/>
<dbReference type="eggNOG" id="KOG4658">
    <property type="taxonomic scope" value="Eukaryota"/>
</dbReference>
<evidence type="ECO:0000259" key="7">
    <source>
        <dbReference type="Pfam" id="PF23559"/>
    </source>
</evidence>
<evidence type="ECO:0000256" key="2">
    <source>
        <dbReference type="ARBA" id="ARBA00022741"/>
    </source>
</evidence>
<dbReference type="InParanoid" id="B9SUF5"/>
<dbReference type="GO" id="GO:0004722">
    <property type="term" value="F:protein serine/threonine phosphatase activity"/>
    <property type="evidence" value="ECO:0007669"/>
    <property type="project" value="UniProtKB-EC"/>
</dbReference>
<dbReference type="Gene3D" id="1.20.5.4130">
    <property type="match status" value="1"/>
</dbReference>
<feature type="domain" description="Disease resistance N-terminal" evidence="6">
    <location>
        <begin position="11"/>
        <end position="98"/>
    </location>
</feature>
<evidence type="ECO:0000256" key="1">
    <source>
        <dbReference type="ARBA" id="ARBA00022737"/>
    </source>
</evidence>
<dbReference type="InterPro" id="IPR002182">
    <property type="entry name" value="NB-ARC"/>
</dbReference>
<dbReference type="Pfam" id="PF18052">
    <property type="entry name" value="Rx_N"/>
    <property type="match status" value="1"/>
</dbReference>
<evidence type="ECO:0000313" key="10">
    <source>
        <dbReference type="Proteomes" id="UP000008311"/>
    </source>
</evidence>
<dbReference type="InterPro" id="IPR027417">
    <property type="entry name" value="P-loop_NTPase"/>
</dbReference>
<gene>
    <name evidence="9" type="ORF">RCOM_0751360</name>
</gene>
<dbReference type="InterPro" id="IPR055414">
    <property type="entry name" value="LRR_R13L4/SHOC2-like"/>
</dbReference>
<keyword evidence="3" id="KW-0611">Plant defense</keyword>
<dbReference type="GO" id="GO:0005524">
    <property type="term" value="F:ATP binding"/>
    <property type="evidence" value="ECO:0007669"/>
    <property type="project" value="UniProtKB-KW"/>
</dbReference>
<proteinExistence type="predicted"/>
<evidence type="ECO:0000259" key="5">
    <source>
        <dbReference type="Pfam" id="PF00931"/>
    </source>
</evidence>
<evidence type="ECO:0000313" key="9">
    <source>
        <dbReference type="EMBL" id="EEF32769.1"/>
    </source>
</evidence>
<keyword evidence="2" id="KW-0547">Nucleotide-binding</keyword>
<protein>
    <submittedName>
        <fullName evidence="9">Leucine-rich repeat containing protein, putative</fullName>
        <ecNumber evidence="9">3.1.3.16</ecNumber>
    </submittedName>
</protein>
<dbReference type="InterPro" id="IPR038005">
    <property type="entry name" value="RX-like_CC"/>
</dbReference>
<dbReference type="Gene3D" id="3.80.10.10">
    <property type="entry name" value="Ribonuclease Inhibitor"/>
    <property type="match status" value="3"/>
</dbReference>
<dbReference type="GO" id="GO:0051707">
    <property type="term" value="P:response to other organism"/>
    <property type="evidence" value="ECO:0007669"/>
    <property type="project" value="UniProtKB-ARBA"/>
</dbReference>
<accession>B9SUF5</accession>
<feature type="domain" description="NB-ARC" evidence="5">
    <location>
        <begin position="172"/>
        <end position="349"/>
    </location>
</feature>
<evidence type="ECO:0000259" key="6">
    <source>
        <dbReference type="Pfam" id="PF18052"/>
    </source>
</evidence>
<dbReference type="GO" id="GO:0043531">
    <property type="term" value="F:ADP binding"/>
    <property type="evidence" value="ECO:0007669"/>
    <property type="project" value="InterPro"/>
</dbReference>
<feature type="domain" description="Disease resistance protein winged helix" evidence="7">
    <location>
        <begin position="434"/>
        <end position="504"/>
    </location>
</feature>
<dbReference type="Pfam" id="PF23598">
    <property type="entry name" value="LRR_14"/>
    <property type="match status" value="1"/>
</dbReference>
<dbReference type="SUPFAM" id="SSF52058">
    <property type="entry name" value="L domain-like"/>
    <property type="match status" value="1"/>
</dbReference>
<evidence type="ECO:0000256" key="3">
    <source>
        <dbReference type="ARBA" id="ARBA00022821"/>
    </source>
</evidence>
<dbReference type="Pfam" id="PF00931">
    <property type="entry name" value="NB-ARC"/>
    <property type="match status" value="1"/>
</dbReference>
<dbReference type="AlphaFoldDB" id="B9SUF5"/>
<dbReference type="CDD" id="cd14798">
    <property type="entry name" value="RX-CC_like"/>
    <property type="match status" value="1"/>
</dbReference>
<dbReference type="SUPFAM" id="SSF52540">
    <property type="entry name" value="P-loop containing nucleoside triphosphate hydrolases"/>
    <property type="match status" value="1"/>
</dbReference>
<dbReference type="InterPro" id="IPR041118">
    <property type="entry name" value="Rx_N"/>
</dbReference>
<dbReference type="Gene3D" id="1.10.10.10">
    <property type="entry name" value="Winged helix-like DNA-binding domain superfamily/Winged helix DNA-binding domain"/>
    <property type="match status" value="1"/>
</dbReference>
<keyword evidence="1" id="KW-0677">Repeat</keyword>
<reference evidence="10" key="1">
    <citation type="journal article" date="2010" name="Nat. Biotechnol.">
        <title>Draft genome sequence of the oilseed species Ricinus communis.</title>
        <authorList>
            <person name="Chan A.P."/>
            <person name="Crabtree J."/>
            <person name="Zhao Q."/>
            <person name="Lorenzi H."/>
            <person name="Orvis J."/>
            <person name="Puiu D."/>
            <person name="Melake-Berhan A."/>
            <person name="Jones K.M."/>
            <person name="Redman J."/>
            <person name="Chen G."/>
            <person name="Cahoon E.B."/>
            <person name="Gedil M."/>
            <person name="Stanke M."/>
            <person name="Haas B.J."/>
            <person name="Wortman J.R."/>
            <person name="Fraser-Liggett C.M."/>
            <person name="Ravel J."/>
            <person name="Rabinowicz P.D."/>
        </authorList>
    </citation>
    <scope>NUCLEOTIDE SEQUENCE [LARGE SCALE GENOMIC DNA]</scope>
    <source>
        <strain evidence="10">cv. Hale</strain>
    </source>
</reference>
<dbReference type="InterPro" id="IPR032675">
    <property type="entry name" value="LRR_dom_sf"/>
</dbReference>
<feature type="domain" description="Disease resistance R13L4/SHOC-2-like LRR" evidence="8">
    <location>
        <begin position="560"/>
        <end position="778"/>
    </location>
</feature>
<dbReference type="Pfam" id="PF23559">
    <property type="entry name" value="WHD_DRP"/>
    <property type="match status" value="1"/>
</dbReference>
<dbReference type="Gene3D" id="3.40.50.300">
    <property type="entry name" value="P-loop containing nucleotide triphosphate hydrolases"/>
    <property type="match status" value="1"/>
</dbReference>
<keyword evidence="10" id="KW-1185">Reference proteome</keyword>
<sequence length="860" mass="97569">MAEIFMYNIAESVLKKLGSLAVQEVILAWGLEADCEKLEEVLSTIKAVLLDAEQKQVKNHRIQDWLGKLRDVLCAAEDVLDDFECEALRRQVAANQGSTSRKVRGFFSSSNPVAFRLRMGHKIKKIRERIVEIASLKSSFELTEGVHDTSVEIREREMTHSFVHAEDVIGREADKEIIIEHLTENPSNGESLSVIPIVGIGGLGKTALAKLVYNDERVERYFELKMWICVSDDFNIKKLMEKIIKSAINSTTFGENYSSLELDQLQRVMREQISEKKYFLVLDDVWNDDRTKWNELKELLRGCAYGSKIMVTTRSKVVASIVGTAPAYNLSGLPDDKCLSLFLRCAFNEGQEKLYPNLVKIGSEIVKKCGGVPLAVRTVGTQLFLKTDEADWNLVKESDIWELDQNPNDILPALRISYQQLPSYLKQCFASCSVFPKDYEFNSLKLIQFWMAHGLLQSPDQVQLPEYLGLKYLKELFSRCFFQDIEDCSFYFVFKMHDLVHDLAQSVAQRESLIPKSGRHYSCKRVRHLTFFDPEVLSKDPRKLFHDLDHVQTILIAGVSKSLAQVCISGFQNLRVLDLAWSTFEVLPRSIGTLKHLRYLDLTNNVKIRRLPSSICNLQSLQTLILSGCEELEGLPRNMKCMISLSFLWITAKLRFLPSNRIGCLQSLRTLGIGGCGNLEHLFDDMIGLNLIALRTLVVGGCRNLIYLPHDIKYLTALENLTIATCENLDLLIDGNVVDNEHCGFKLKTLSLHELPLLVALPRWLLQWSACSLESIAIWRCHNLVMLPEWLQDFISLQKLDILGCPGLSSLPIGLHRLTSLRKLTVEDCPALAESCNPETGKDWPQIAHVSEIYLDGIKI</sequence>
<evidence type="ECO:0000259" key="8">
    <source>
        <dbReference type="Pfam" id="PF23598"/>
    </source>
</evidence>
<organism evidence="9 10">
    <name type="scientific">Ricinus communis</name>
    <name type="common">Castor bean</name>
    <dbReference type="NCBI Taxonomy" id="3988"/>
    <lineage>
        <taxon>Eukaryota</taxon>
        <taxon>Viridiplantae</taxon>
        <taxon>Streptophyta</taxon>
        <taxon>Embryophyta</taxon>
        <taxon>Tracheophyta</taxon>
        <taxon>Spermatophyta</taxon>
        <taxon>Magnoliopsida</taxon>
        <taxon>eudicotyledons</taxon>
        <taxon>Gunneridae</taxon>
        <taxon>Pentapetalae</taxon>
        <taxon>rosids</taxon>
        <taxon>fabids</taxon>
        <taxon>Malpighiales</taxon>
        <taxon>Euphorbiaceae</taxon>
        <taxon>Acalyphoideae</taxon>
        <taxon>Acalypheae</taxon>
        <taxon>Ricinus</taxon>
    </lineage>
</organism>
<dbReference type="InterPro" id="IPR058922">
    <property type="entry name" value="WHD_DRP"/>
</dbReference>
<dbReference type="PRINTS" id="PR00364">
    <property type="entry name" value="DISEASERSIST"/>
</dbReference>
<dbReference type="GO" id="GO:0006952">
    <property type="term" value="P:defense response"/>
    <property type="evidence" value="ECO:0007669"/>
    <property type="project" value="UniProtKB-KW"/>
</dbReference>
<name>B9SUF5_RICCO</name>
<dbReference type="InterPro" id="IPR036388">
    <property type="entry name" value="WH-like_DNA-bd_sf"/>
</dbReference>
<dbReference type="PANTHER" id="PTHR36766:SF61">
    <property type="entry name" value="NB-ARC DOMAIN DISEASE RESISTANCE PROTEIN"/>
    <property type="match status" value="1"/>
</dbReference>